<dbReference type="NCBIfam" id="TIGR03300">
    <property type="entry name" value="assembly_YfgL"/>
    <property type="match status" value="1"/>
</dbReference>
<evidence type="ECO:0000256" key="4">
    <source>
        <dbReference type="HAMAP-Rule" id="MF_00923"/>
    </source>
</evidence>
<comment type="similarity">
    <text evidence="4">Belongs to the BamB family.</text>
</comment>
<keyword evidence="7" id="KW-1185">Reference proteome</keyword>
<comment type="subcellular location">
    <subcellularLocation>
        <location evidence="4">Cell outer membrane</location>
        <topology evidence="4">Lipid-anchor</topology>
    </subcellularLocation>
</comment>
<keyword evidence="4 6" id="KW-0449">Lipoprotein</keyword>
<dbReference type="AlphaFoldDB" id="A0A0A2WFP0"/>
<comment type="subunit">
    <text evidence="4">Part of the Bam complex.</text>
</comment>
<organism evidence="6 7">
    <name type="scientific">Lysobacter dokdonensis DS-58</name>
    <dbReference type="NCBI Taxonomy" id="1300345"/>
    <lineage>
        <taxon>Bacteria</taxon>
        <taxon>Pseudomonadati</taxon>
        <taxon>Pseudomonadota</taxon>
        <taxon>Gammaproteobacteria</taxon>
        <taxon>Lysobacterales</taxon>
        <taxon>Lysobacteraceae</taxon>
        <taxon>Noviluteimonas</taxon>
    </lineage>
</organism>
<dbReference type="PANTHER" id="PTHR34512">
    <property type="entry name" value="CELL SURFACE PROTEIN"/>
    <property type="match status" value="1"/>
</dbReference>
<dbReference type="OrthoDB" id="5173551at2"/>
<reference evidence="6 7" key="1">
    <citation type="submission" date="2014-09" db="EMBL/GenBank/DDBJ databases">
        <title>Genome sequences of Lysobacter dokdonensis DS-58.</title>
        <authorList>
            <person name="Kim J.F."/>
            <person name="Kwak M.-J."/>
        </authorList>
    </citation>
    <scope>NUCLEOTIDE SEQUENCE [LARGE SCALE GENOMIC DNA]</scope>
    <source>
        <strain evidence="6 7">DS-58</strain>
    </source>
</reference>
<evidence type="ECO:0000313" key="7">
    <source>
        <dbReference type="Proteomes" id="UP000030518"/>
    </source>
</evidence>
<evidence type="ECO:0000313" key="6">
    <source>
        <dbReference type="EMBL" id="KGQ19016.1"/>
    </source>
</evidence>
<evidence type="ECO:0000256" key="3">
    <source>
        <dbReference type="ARBA" id="ARBA00023237"/>
    </source>
</evidence>
<keyword evidence="4" id="KW-0564">Palmitate</keyword>
<keyword evidence="2 4" id="KW-0472">Membrane</keyword>
<dbReference type="GO" id="GO:0009279">
    <property type="term" value="C:cell outer membrane"/>
    <property type="evidence" value="ECO:0007669"/>
    <property type="project" value="UniProtKB-SubCell"/>
</dbReference>
<dbReference type="InterPro" id="IPR002372">
    <property type="entry name" value="PQQ_rpt_dom"/>
</dbReference>
<dbReference type="GO" id="GO:0043165">
    <property type="term" value="P:Gram-negative-bacterium-type cell outer membrane assembly"/>
    <property type="evidence" value="ECO:0007669"/>
    <property type="project" value="UniProtKB-UniRule"/>
</dbReference>
<dbReference type="Proteomes" id="UP000030518">
    <property type="component" value="Unassembled WGS sequence"/>
</dbReference>
<dbReference type="PATRIC" id="fig|1300345.3.peg.1786"/>
<evidence type="ECO:0000259" key="5">
    <source>
        <dbReference type="Pfam" id="PF13360"/>
    </source>
</evidence>
<sequence length="401" mass="41510">MSSRNNRIVTRAALVLACVVALGGCTTIKGWFGGKDDKKASEPAELTDISASAQVSRLWSAGVGKGEGKIGVRQGPAVADGKVYVAAIKGGVRALDLQTGAVAWTYEPAEVEDKPDVRLSGGPGVGGGVVAVGGLDGEVIALDAATGAEKWKGKVGAEVIAAPAIGEGLVLVRSNDGRVTAFDAETGARRWFWQRDLPALTVRGNDAPLLGPGFVFVGNDDGSVAALSTQDGRLLWEQAIAQPEGRSELDRMADVDGTPVLDGTTIYATSFKKETMAIDGPTGRPLWQRENGGAGRIGNAPDRVIVADPAGTVWAIDKATGGALWSQPALARRKVTGVAVQGDYAVVADYDGYVHWLKLSDGAFAARERVGGDAVKAAPVVADGVLLIQNTDGEVTAFRLQ</sequence>
<comment type="function">
    <text evidence="4">Part of the outer membrane protein assembly complex, which is involved in assembly and insertion of beta-barrel proteins into the outer membrane.</text>
</comment>
<evidence type="ECO:0000256" key="1">
    <source>
        <dbReference type="ARBA" id="ARBA00022729"/>
    </source>
</evidence>
<dbReference type="EMBL" id="JRKJ01000010">
    <property type="protein sequence ID" value="KGQ19016.1"/>
    <property type="molecule type" value="Genomic_DNA"/>
</dbReference>
<dbReference type="eggNOG" id="COG1520">
    <property type="taxonomic scope" value="Bacteria"/>
</dbReference>
<evidence type="ECO:0000256" key="2">
    <source>
        <dbReference type="ARBA" id="ARBA00023136"/>
    </source>
</evidence>
<feature type="domain" description="Pyrrolo-quinoline quinone repeat" evidence="5">
    <location>
        <begin position="89"/>
        <end position="327"/>
    </location>
</feature>
<dbReference type="HAMAP" id="MF_00923">
    <property type="entry name" value="OM_assembly_BamB"/>
    <property type="match status" value="1"/>
</dbReference>
<dbReference type="Gene3D" id="2.130.10.10">
    <property type="entry name" value="YVTN repeat-like/Quinoprotein amine dehydrogenase"/>
    <property type="match status" value="1"/>
</dbReference>
<protein>
    <recommendedName>
        <fullName evidence="4">Outer membrane protein assembly factor BamB</fullName>
    </recommendedName>
</protein>
<dbReference type="Pfam" id="PF13360">
    <property type="entry name" value="PQQ_2"/>
    <property type="match status" value="1"/>
</dbReference>
<dbReference type="STRING" id="1300345.LF41_106"/>
<dbReference type="SUPFAM" id="SSF50998">
    <property type="entry name" value="Quinoprotein alcohol dehydrogenase-like"/>
    <property type="match status" value="1"/>
</dbReference>
<dbReference type="InterPro" id="IPR018391">
    <property type="entry name" value="PQQ_b-propeller_rpt"/>
</dbReference>
<dbReference type="RefSeq" id="WP_036168878.1">
    <property type="nucleotide sequence ID" value="NZ_JRKJ01000010.1"/>
</dbReference>
<dbReference type="InterPro" id="IPR011047">
    <property type="entry name" value="Quinoprotein_ADH-like_sf"/>
</dbReference>
<comment type="caution">
    <text evidence="6">The sequence shown here is derived from an EMBL/GenBank/DDBJ whole genome shotgun (WGS) entry which is preliminary data.</text>
</comment>
<dbReference type="InterPro" id="IPR015943">
    <property type="entry name" value="WD40/YVTN_repeat-like_dom_sf"/>
</dbReference>
<proteinExistence type="inferred from homology"/>
<dbReference type="GO" id="GO:0051205">
    <property type="term" value="P:protein insertion into membrane"/>
    <property type="evidence" value="ECO:0007669"/>
    <property type="project" value="UniProtKB-UniRule"/>
</dbReference>
<dbReference type="PANTHER" id="PTHR34512:SF30">
    <property type="entry name" value="OUTER MEMBRANE PROTEIN ASSEMBLY FACTOR BAMB"/>
    <property type="match status" value="1"/>
</dbReference>
<dbReference type="InterPro" id="IPR017687">
    <property type="entry name" value="BamB"/>
</dbReference>
<dbReference type="PROSITE" id="PS51257">
    <property type="entry name" value="PROKAR_LIPOPROTEIN"/>
    <property type="match status" value="1"/>
</dbReference>
<gene>
    <name evidence="4" type="primary">bamB</name>
    <name evidence="6" type="ORF">LF41_106</name>
</gene>
<keyword evidence="1 4" id="KW-0732">Signal</keyword>
<accession>A0A0A2WFP0</accession>
<keyword evidence="3 4" id="KW-0998">Cell outer membrane</keyword>
<dbReference type="SMART" id="SM00564">
    <property type="entry name" value="PQQ"/>
    <property type="match status" value="7"/>
</dbReference>
<name>A0A0A2WFP0_9GAMM</name>